<feature type="region of interest" description="Disordered" evidence="1">
    <location>
        <begin position="305"/>
        <end position="401"/>
    </location>
</feature>
<feature type="compositionally biased region" description="Gly residues" evidence="1">
    <location>
        <begin position="480"/>
        <end position="489"/>
    </location>
</feature>
<organism evidence="2">
    <name type="scientific">Drosophila melanogaster</name>
    <name type="common">Fruit fly</name>
    <dbReference type="NCBI Taxonomy" id="7227"/>
    <lineage>
        <taxon>Eukaryota</taxon>
        <taxon>Metazoa</taxon>
        <taxon>Ecdysozoa</taxon>
        <taxon>Arthropoda</taxon>
        <taxon>Hexapoda</taxon>
        <taxon>Insecta</taxon>
        <taxon>Pterygota</taxon>
        <taxon>Neoptera</taxon>
        <taxon>Endopterygota</taxon>
        <taxon>Diptera</taxon>
        <taxon>Brachycera</taxon>
        <taxon>Muscomorpha</taxon>
        <taxon>Ephydroidea</taxon>
        <taxon>Drosophilidae</taxon>
        <taxon>Drosophila</taxon>
        <taxon>Sophophora</taxon>
    </lineage>
</organism>
<reference evidence="2" key="1">
    <citation type="submission" date="2002-06" db="EMBL/GenBank/DDBJ databases">
        <authorList>
            <person name="Stapleton M."/>
            <person name="Brokstein P."/>
            <person name="Hong L."/>
            <person name="Agbayani A."/>
            <person name="Carlson J."/>
            <person name="Champe M."/>
            <person name="Chavez C."/>
            <person name="Dorsett V."/>
            <person name="Dresnek D."/>
            <person name="Farfan D."/>
            <person name="Frise E."/>
            <person name="George R."/>
            <person name="Gonzalez M."/>
            <person name="Guarin H."/>
            <person name="Kronmiller B."/>
            <person name="Li P."/>
            <person name="Liao G."/>
            <person name="Miranda A."/>
            <person name="Mungall C.J."/>
            <person name="Nunoo J."/>
            <person name="Pacleb J."/>
            <person name="Paragas V."/>
            <person name="Park S."/>
            <person name="Patel S."/>
            <person name="Phouanenavong S."/>
            <person name="Wan K."/>
            <person name="Yu C."/>
            <person name="Lewis S.E."/>
            <person name="Rubin G.M."/>
            <person name="Celniker S."/>
        </authorList>
    </citation>
    <scope>NUCLEOTIDE SEQUENCE</scope>
</reference>
<evidence type="ECO:0000313" key="2">
    <source>
        <dbReference type="EMBL" id="AAM51041.1"/>
    </source>
</evidence>
<evidence type="ECO:0000256" key="1">
    <source>
        <dbReference type="SAM" id="MobiDB-lite"/>
    </source>
</evidence>
<dbReference type="VEuPathDB" id="VectorBase:FBgn0261444"/>
<dbReference type="ExpressionAtlas" id="Q8MRZ6">
    <property type="expression patterns" value="baseline and differential"/>
</dbReference>
<feature type="compositionally biased region" description="Low complexity" evidence="1">
    <location>
        <begin position="424"/>
        <end position="438"/>
    </location>
</feature>
<dbReference type="AlphaFoldDB" id="Q8MRZ6"/>
<feature type="compositionally biased region" description="Low complexity" evidence="1">
    <location>
        <begin position="361"/>
        <end position="375"/>
    </location>
</feature>
<gene>
    <name evidence="3" type="primary">Motor</name>
    <name evidence="2" type="synonym">EG:33C11.3</name>
    <name evidence="3" type="ORF">CG3638</name>
</gene>
<feature type="region of interest" description="Disordered" evidence="1">
    <location>
        <begin position="477"/>
        <end position="503"/>
    </location>
</feature>
<name>Q8MRZ6_DROME</name>
<dbReference type="AGR" id="FB:FBgn0261444"/>
<dbReference type="OrthoDB" id="187568at2759"/>
<feature type="compositionally biased region" description="Pro residues" evidence="1">
    <location>
        <begin position="156"/>
        <end position="170"/>
    </location>
</feature>
<sequence length="503" mass="56811">MVDDRDPRDVTNNSFNRFDPKYISIGPKAVRGQNNNLNIMSVAGGANKCATLRHVGRYGGSLKGVSAVNATPSPAAAPAVHSPNLRSAKTPSIATVSKDYCQQPDCIPQEFLLQQQQQQQQQQLQQQQQQQQQQLQQQLQQQQLQLQQQQQQQMVPPAPPQPAPPPPPKPKIVNTFTEIPGTTGVGSSYAKEQQQQQQLLALQQQQQQQLLTLQQQRERELQQQQQQQHQRELHPPTTHILPASAVYSIESSEVLPTAAPRAQQRSLNPASIVNQPLPEIPTNQQQSKISAQPLCAASLGQYRSLQRPQTQKLQPAAISSPQQPPTLPPKNRHKNSNRGGAIDSSNANHMQTLPPKSASLRQQQQQQQQQHQQQQQERDRERERERERPRRAETLDNARSYIEQQQQYPSHLITSSNMKKQHSYDSSYHQQQQQQAFYQRQHNNNFSSKQQQQLMLEQQQQQQQALFYRSLKRGERVSTGSGGVTGGGAAISNQSDLYSVTEL</sequence>
<feature type="region of interest" description="Disordered" evidence="1">
    <location>
        <begin position="416"/>
        <end position="438"/>
    </location>
</feature>
<protein>
    <submittedName>
        <fullName evidence="2">SD02285p</fullName>
    </submittedName>
</protein>
<dbReference type="UCSC" id="CG3638-RA">
    <property type="organism name" value="d. melanogaster"/>
</dbReference>
<feature type="compositionally biased region" description="Polar residues" evidence="1">
    <location>
        <begin position="491"/>
        <end position="503"/>
    </location>
</feature>
<evidence type="ECO:0000313" key="3">
    <source>
        <dbReference type="FlyBase" id="FBgn0261444"/>
    </source>
</evidence>
<dbReference type="EMBL" id="AY119181">
    <property type="protein sequence ID" value="AAM51041.1"/>
    <property type="molecule type" value="mRNA"/>
</dbReference>
<dbReference type="FlyBase" id="FBgn0261444">
    <property type="gene designation" value="Motor"/>
</dbReference>
<feature type="region of interest" description="Disordered" evidence="1">
    <location>
        <begin position="148"/>
        <end position="190"/>
    </location>
</feature>
<dbReference type="HOGENOM" id="CLU_268354_0_0_1"/>
<accession>Q8MRZ6</accession>
<feature type="compositionally biased region" description="Basic and acidic residues" evidence="1">
    <location>
        <begin position="376"/>
        <end position="396"/>
    </location>
</feature>
<proteinExistence type="evidence at transcript level"/>